<evidence type="ECO:0000313" key="9">
    <source>
        <dbReference type="Proteomes" id="UP000335636"/>
    </source>
</evidence>
<comment type="similarity">
    <text evidence="2">Belongs to the dihydropyrimidine dehydrogenase family.</text>
</comment>
<dbReference type="GO" id="GO:0006212">
    <property type="term" value="P:uracil catabolic process"/>
    <property type="evidence" value="ECO:0007669"/>
    <property type="project" value="TreeGrafter"/>
</dbReference>
<dbReference type="PROSITE" id="PS51379">
    <property type="entry name" value="4FE4S_FER_2"/>
    <property type="match status" value="2"/>
</dbReference>
<evidence type="ECO:0000256" key="3">
    <source>
        <dbReference type="ARBA" id="ARBA00013004"/>
    </source>
</evidence>
<feature type="domain" description="4Fe-4S ferredoxin-type" evidence="7">
    <location>
        <begin position="369"/>
        <end position="401"/>
    </location>
</feature>
<proteinExistence type="inferred from homology"/>
<sequence>MYGPGQSSFLNIELISEKTAAYWCQSVTELKADFPDNIVIASIMCSYNKNDWVELSKKAEASGADALELNLSCPHGMGERGMGLACGQDPELVRNICRWIRQAVQIPFFAKLTPNVTDIVSIARAAKEGGADGVTATNTVSGLMGLKADGTPWPAVGTGKRTTYGGVSGTAIRPIALRAVTSIARALPGFPILATGGIDSAESGLQFLHSGASVLQMKSGSVWRMSSWFDVGFLFHLFQVCSAIQNQDFTVIEDYCTGLKALLYLSSIEELQDWDGQSPATVKHQKGKPVPRIAELMGKKLPSFGPFLEQRKKIIAENKIRQKEQNAAFSPLERKCFIPKRPIPTIKEVIGRALQYLGAYGELSITEQVVAMIDEEMCINCGKCYMTCNDSGYQAIQFDPETHLPTITDKCTGCTLCLSVCPIIDCIKMVSRTTPYEPQRGLPLAVKPVC</sequence>
<dbReference type="InterPro" id="IPR017896">
    <property type="entry name" value="4Fe4S_Fe-S-bd"/>
</dbReference>
<dbReference type="SUPFAM" id="SSF51395">
    <property type="entry name" value="FMN-linked oxidoreductases"/>
    <property type="match status" value="1"/>
</dbReference>
<keyword evidence="4" id="KW-0560">Oxidoreductase</keyword>
<dbReference type="AlphaFoldDB" id="A0A5E4B2Z2"/>
<dbReference type="Gene3D" id="3.30.70.20">
    <property type="match status" value="1"/>
</dbReference>
<dbReference type="GO" id="GO:0017113">
    <property type="term" value="F:dihydropyrimidine dehydrogenase (NADP+) activity"/>
    <property type="evidence" value="ECO:0007669"/>
    <property type="project" value="UniProtKB-EC"/>
</dbReference>
<dbReference type="CDD" id="cd02940">
    <property type="entry name" value="DHPD_FMN"/>
    <property type="match status" value="1"/>
</dbReference>
<dbReference type="GO" id="GO:0005829">
    <property type="term" value="C:cytosol"/>
    <property type="evidence" value="ECO:0007669"/>
    <property type="project" value="TreeGrafter"/>
</dbReference>
<dbReference type="SUPFAM" id="SSF54862">
    <property type="entry name" value="4Fe-4S ferredoxins"/>
    <property type="match status" value="1"/>
</dbReference>
<keyword evidence="9" id="KW-1185">Reference proteome</keyword>
<dbReference type="Pfam" id="PF14697">
    <property type="entry name" value="Fer4_21"/>
    <property type="match status" value="1"/>
</dbReference>
<dbReference type="Pfam" id="PF01180">
    <property type="entry name" value="DHO_dh"/>
    <property type="match status" value="1"/>
</dbReference>
<dbReference type="GO" id="GO:0050661">
    <property type="term" value="F:NADP binding"/>
    <property type="evidence" value="ECO:0007669"/>
    <property type="project" value="TreeGrafter"/>
</dbReference>
<evidence type="ECO:0000256" key="5">
    <source>
        <dbReference type="ARBA" id="ARBA00030119"/>
    </source>
</evidence>
<dbReference type="EMBL" id="CABDUW010000252">
    <property type="protein sequence ID" value="VTJ64093.1"/>
    <property type="molecule type" value="Genomic_DNA"/>
</dbReference>
<evidence type="ECO:0000256" key="6">
    <source>
        <dbReference type="ARBA" id="ARBA00032722"/>
    </source>
</evidence>
<evidence type="ECO:0000259" key="7">
    <source>
        <dbReference type="PROSITE" id="PS51379"/>
    </source>
</evidence>
<evidence type="ECO:0000313" key="8">
    <source>
        <dbReference type="EMBL" id="VTJ64093.1"/>
    </source>
</evidence>
<accession>A0A5E4B2Z2</accession>
<dbReference type="UniPathway" id="UPA00131"/>
<dbReference type="InterPro" id="IPR013785">
    <property type="entry name" value="Aldolase_TIM"/>
</dbReference>
<evidence type="ECO:0000256" key="1">
    <source>
        <dbReference type="ARBA" id="ARBA00004668"/>
    </source>
</evidence>
<dbReference type="Proteomes" id="UP000335636">
    <property type="component" value="Unassembled WGS sequence"/>
</dbReference>
<organism evidence="8 9">
    <name type="scientific">Marmota monax</name>
    <name type="common">Woodchuck</name>
    <dbReference type="NCBI Taxonomy" id="9995"/>
    <lineage>
        <taxon>Eukaryota</taxon>
        <taxon>Metazoa</taxon>
        <taxon>Chordata</taxon>
        <taxon>Craniata</taxon>
        <taxon>Vertebrata</taxon>
        <taxon>Euteleostomi</taxon>
        <taxon>Mammalia</taxon>
        <taxon>Eutheria</taxon>
        <taxon>Euarchontoglires</taxon>
        <taxon>Glires</taxon>
        <taxon>Rodentia</taxon>
        <taxon>Sciuromorpha</taxon>
        <taxon>Sciuridae</taxon>
        <taxon>Xerinae</taxon>
        <taxon>Marmotini</taxon>
        <taxon>Marmota</taxon>
    </lineage>
</organism>
<dbReference type="PROSITE" id="PS00198">
    <property type="entry name" value="4FE4S_FER_1"/>
    <property type="match status" value="1"/>
</dbReference>
<comment type="pathway">
    <text evidence="1">Amino-acid biosynthesis; beta-alanine biosynthesis.</text>
</comment>
<gene>
    <name evidence="8" type="ORF">MONAX_5E047700</name>
</gene>
<dbReference type="GO" id="GO:0019483">
    <property type="term" value="P:beta-alanine biosynthetic process"/>
    <property type="evidence" value="ECO:0007669"/>
    <property type="project" value="UniProtKB-UniPathway"/>
</dbReference>
<reference evidence="8" key="1">
    <citation type="submission" date="2019-04" db="EMBL/GenBank/DDBJ databases">
        <authorList>
            <person name="Alioto T."/>
            <person name="Alioto T."/>
        </authorList>
    </citation>
    <scope>NUCLEOTIDE SEQUENCE [LARGE SCALE GENOMIC DNA]</scope>
</reference>
<dbReference type="PANTHER" id="PTHR43073">
    <property type="entry name" value="DIHYDROPYRIMIDINE DEHYDROGENASE [NADP(+)]"/>
    <property type="match status" value="1"/>
</dbReference>
<feature type="domain" description="4Fe-4S ferredoxin-type" evidence="7">
    <location>
        <begin position="403"/>
        <end position="432"/>
    </location>
</feature>
<dbReference type="InterPro" id="IPR017900">
    <property type="entry name" value="4Fe4S_Fe_S_CS"/>
</dbReference>
<dbReference type="GO" id="GO:0002058">
    <property type="term" value="F:uracil binding"/>
    <property type="evidence" value="ECO:0007669"/>
    <property type="project" value="TreeGrafter"/>
</dbReference>
<dbReference type="InterPro" id="IPR005720">
    <property type="entry name" value="Dihydroorotate_DH_cat"/>
</dbReference>
<name>A0A5E4B2Z2_MARMO</name>
<dbReference type="Gene3D" id="3.20.20.70">
    <property type="entry name" value="Aldolase class I"/>
    <property type="match status" value="1"/>
</dbReference>
<dbReference type="EC" id="1.3.1.2" evidence="3"/>
<dbReference type="FunFam" id="3.30.70.20:FF:000023">
    <property type="entry name" value="Dihydropyrimidine dehydrogenase [NADP(+)]"/>
    <property type="match status" value="1"/>
</dbReference>
<evidence type="ECO:0000256" key="4">
    <source>
        <dbReference type="ARBA" id="ARBA00023002"/>
    </source>
</evidence>
<dbReference type="PANTHER" id="PTHR43073:SF2">
    <property type="entry name" value="DIHYDROPYRIMIDINE DEHYDROGENASE [NADP(+)]"/>
    <property type="match status" value="1"/>
</dbReference>
<evidence type="ECO:0000256" key="2">
    <source>
        <dbReference type="ARBA" id="ARBA00010804"/>
    </source>
</evidence>
<dbReference type="FunFam" id="3.20.20.70:FF:000027">
    <property type="entry name" value="Dihydropyrimidine dehydrogenase [NADP(+)]"/>
    <property type="match status" value="1"/>
</dbReference>
<protein>
    <recommendedName>
        <fullName evidence="3">dihydropyrimidine dehydrogenase (NADP(+))</fullName>
        <ecNumber evidence="3">1.3.1.2</ecNumber>
    </recommendedName>
    <alternativeName>
        <fullName evidence="6">Dihydrothymine dehydrogenase</fullName>
    </alternativeName>
    <alternativeName>
        <fullName evidence="5">Dihydrouracil dehydrogenase</fullName>
    </alternativeName>
</protein>
<dbReference type="GO" id="GO:0006210">
    <property type="term" value="P:thymine catabolic process"/>
    <property type="evidence" value="ECO:0007669"/>
    <property type="project" value="TreeGrafter"/>
</dbReference>
<comment type="caution">
    <text evidence="8">The sequence shown here is derived from an EMBL/GenBank/DDBJ whole genome shotgun (WGS) entry which is preliminary data.</text>
</comment>